<evidence type="ECO:0000313" key="2">
    <source>
        <dbReference type="EMBL" id="NBI08343.1"/>
    </source>
</evidence>
<keyword evidence="1" id="KW-1133">Transmembrane helix</keyword>
<dbReference type="AlphaFoldDB" id="A0A845R775"/>
<dbReference type="EMBL" id="QXXA01000031">
    <property type="protein sequence ID" value="NBI08343.1"/>
    <property type="molecule type" value="Genomic_DNA"/>
</dbReference>
<organism evidence="2 3">
    <name type="scientific">Senegalia massiliensis</name>
    <dbReference type="NCBI Taxonomy" id="1720316"/>
    <lineage>
        <taxon>Bacteria</taxon>
        <taxon>Bacillati</taxon>
        <taxon>Bacillota</taxon>
        <taxon>Clostridia</taxon>
        <taxon>Eubacteriales</taxon>
        <taxon>Clostridiaceae</taxon>
        <taxon>Senegalia</taxon>
    </lineage>
</organism>
<dbReference type="OrthoDB" id="1446608at1239"/>
<proteinExistence type="predicted"/>
<dbReference type="Proteomes" id="UP000467132">
    <property type="component" value="Unassembled WGS sequence"/>
</dbReference>
<gene>
    <name evidence="2" type="ORF">D3Z33_15935</name>
</gene>
<sequence length="67" mass="7596">MNSKNVIDLSPKIFRIVSVISIITIIIHVMTDIIYVGSIDHKAIVLPLLLFIFSENSRENSIDKRNS</sequence>
<reference evidence="2 3" key="1">
    <citation type="submission" date="2018-08" db="EMBL/GenBank/DDBJ databases">
        <title>Murine metabolic-syndrome-specific gut microbial biobank.</title>
        <authorList>
            <person name="Liu C."/>
        </authorList>
    </citation>
    <scope>NUCLEOTIDE SEQUENCE [LARGE SCALE GENOMIC DNA]</scope>
    <source>
        <strain evidence="2 3">583</strain>
    </source>
</reference>
<accession>A0A845R775</accession>
<comment type="caution">
    <text evidence="2">The sequence shown here is derived from an EMBL/GenBank/DDBJ whole genome shotgun (WGS) entry which is preliminary data.</text>
</comment>
<keyword evidence="1" id="KW-0472">Membrane</keyword>
<evidence type="ECO:0000313" key="3">
    <source>
        <dbReference type="Proteomes" id="UP000467132"/>
    </source>
</evidence>
<feature type="transmembrane region" description="Helical" evidence="1">
    <location>
        <begin position="12"/>
        <end position="29"/>
    </location>
</feature>
<keyword evidence="1" id="KW-0812">Transmembrane</keyword>
<name>A0A845R775_9CLOT</name>
<evidence type="ECO:0000256" key="1">
    <source>
        <dbReference type="SAM" id="Phobius"/>
    </source>
</evidence>
<keyword evidence="3" id="KW-1185">Reference proteome</keyword>
<dbReference type="RefSeq" id="WP_160198805.1">
    <property type="nucleotide sequence ID" value="NZ_QXXA01000031.1"/>
</dbReference>
<protein>
    <submittedName>
        <fullName evidence="2">Uncharacterized protein</fullName>
    </submittedName>
</protein>